<feature type="domain" description="C2H2-type" evidence="9">
    <location>
        <begin position="214"/>
        <end position="241"/>
    </location>
</feature>
<evidence type="ECO:0000256" key="6">
    <source>
        <dbReference type="ARBA" id="ARBA00023242"/>
    </source>
</evidence>
<feature type="compositionally biased region" description="Basic residues" evidence="8">
    <location>
        <begin position="357"/>
        <end position="368"/>
    </location>
</feature>
<feature type="domain" description="C2H2-type" evidence="9">
    <location>
        <begin position="303"/>
        <end position="330"/>
    </location>
</feature>
<dbReference type="GO" id="GO:0008270">
    <property type="term" value="F:zinc ion binding"/>
    <property type="evidence" value="ECO:0007669"/>
    <property type="project" value="UniProtKB-KW"/>
</dbReference>
<keyword evidence="3 7" id="KW-0863">Zinc-finger</keyword>
<evidence type="ECO:0000256" key="2">
    <source>
        <dbReference type="ARBA" id="ARBA00022737"/>
    </source>
</evidence>
<evidence type="ECO:0000256" key="5">
    <source>
        <dbReference type="ARBA" id="ARBA00023125"/>
    </source>
</evidence>
<dbReference type="SUPFAM" id="SSF57667">
    <property type="entry name" value="beta-beta-alpha zinc fingers"/>
    <property type="match status" value="3"/>
</dbReference>
<keyword evidence="11" id="KW-1185">Reference proteome</keyword>
<evidence type="ECO:0000256" key="8">
    <source>
        <dbReference type="SAM" id="MobiDB-lite"/>
    </source>
</evidence>
<feature type="region of interest" description="Disordered" evidence="8">
    <location>
        <begin position="340"/>
        <end position="381"/>
    </location>
</feature>
<keyword evidence="5" id="KW-0238">DNA-binding</keyword>
<keyword evidence="2" id="KW-0677">Repeat</keyword>
<sequence>MSLQRPPFSPPPSHVTFWQAEVEQLQRNHHFSTQVPGMDPRPPLTPGKPPTTGYECNKCCARFASIASHVAHEIAGCVTMSPSTSQQQAAALYTRNTVQPTPVVNQAASRPAPVGSNGLPNHSGNTTSSSPRGKGGHKAEKVTSPRSFLEAEQGGQEYHCKICPQVYYSKSDVLLHARSHTEGKPYKCEDCGKGFATTSYLSQHSRVHTNHKPYNCTYCDKSFKQLSHLQQHTRIHTGMKPYKCFDAGCDKAFSQLSNLQQHWRRHNKDKPYKCRDCYRAYDELEKLQNHVLSHENTRREKRFSCGVCGKTYSLEVYLQKHMDKHPQHPQLANNGLANLPIVDSNKQSNSSAGSNLTHHKKHKKSKKKSNPDPAPTMNMHQPVMNMNDYSAAETTSHLVPMLMHLQAPDSVLQPLTLPPRCGVQSQTTDAKPGTQPHGFPAHTATSPAVGSHPLNLHIPMPTSLGYMNRGPAVFSTESPTFTSSSPAFQSPSHIVDSRMPYFPLPVSAPNVSHVIQA</sequence>
<feature type="domain" description="C2H2-type" evidence="9">
    <location>
        <begin position="186"/>
        <end position="213"/>
    </location>
</feature>
<dbReference type="Pfam" id="PF00096">
    <property type="entry name" value="zf-C2H2"/>
    <property type="match status" value="4"/>
</dbReference>
<keyword evidence="6" id="KW-0539">Nucleus</keyword>
<protein>
    <recommendedName>
        <fullName evidence="9">C2H2-type domain-containing protein</fullName>
    </recommendedName>
</protein>
<dbReference type="GeneID" id="119732628"/>
<evidence type="ECO:0000256" key="7">
    <source>
        <dbReference type="PROSITE-ProRule" id="PRU00042"/>
    </source>
</evidence>
<evidence type="ECO:0000256" key="4">
    <source>
        <dbReference type="ARBA" id="ARBA00022833"/>
    </source>
</evidence>
<dbReference type="OMA" id="HVTFWQA"/>
<dbReference type="SMART" id="SM00355">
    <property type="entry name" value="ZnF_C2H2"/>
    <property type="match status" value="7"/>
</dbReference>
<feature type="compositionally biased region" description="Polar residues" evidence="8">
    <location>
        <begin position="344"/>
        <end position="356"/>
    </location>
</feature>
<feature type="domain" description="C2H2-type" evidence="9">
    <location>
        <begin position="242"/>
        <end position="271"/>
    </location>
</feature>
<dbReference type="PANTHER" id="PTHR23235:SF178">
    <property type="entry name" value="C2H2-TYPE DOMAIN-CONTAINING PROTEIN-RELATED"/>
    <property type="match status" value="1"/>
</dbReference>
<feature type="domain" description="C2H2-type" evidence="9">
    <location>
        <begin position="158"/>
        <end position="185"/>
    </location>
</feature>
<evidence type="ECO:0000313" key="10">
    <source>
        <dbReference type="EnsemblMetazoa" id="XP_038062174.1"/>
    </source>
</evidence>
<feature type="region of interest" description="Disordered" evidence="8">
    <location>
        <begin position="107"/>
        <end position="145"/>
    </location>
</feature>
<keyword evidence="4" id="KW-0862">Zinc</keyword>
<dbReference type="InterPro" id="IPR036236">
    <property type="entry name" value="Znf_C2H2_sf"/>
</dbReference>
<dbReference type="InterPro" id="IPR013087">
    <property type="entry name" value="Znf_C2H2_type"/>
</dbReference>
<dbReference type="FunFam" id="3.30.160.60:FF:000690">
    <property type="entry name" value="Zinc finger protein 354C"/>
    <property type="match status" value="1"/>
</dbReference>
<dbReference type="EnsemblMetazoa" id="XM_038206246.1">
    <property type="protein sequence ID" value="XP_038062174.1"/>
    <property type="gene ID" value="LOC119732628"/>
</dbReference>
<keyword evidence="1" id="KW-0479">Metal-binding</keyword>
<reference evidence="10" key="1">
    <citation type="submission" date="2022-11" db="UniProtKB">
        <authorList>
            <consortium name="EnsemblMetazoa"/>
        </authorList>
    </citation>
    <scope>IDENTIFICATION</scope>
</reference>
<evidence type="ECO:0000313" key="11">
    <source>
        <dbReference type="Proteomes" id="UP000887568"/>
    </source>
</evidence>
<accession>A0A914AFM7</accession>
<dbReference type="PROSITE" id="PS00028">
    <property type="entry name" value="ZINC_FINGER_C2H2_1"/>
    <property type="match status" value="6"/>
</dbReference>
<dbReference type="AlphaFoldDB" id="A0A914AFM7"/>
<dbReference type="RefSeq" id="XP_038062174.1">
    <property type="nucleotide sequence ID" value="XM_038206246.1"/>
</dbReference>
<name>A0A914AFM7_PATMI</name>
<dbReference type="PANTHER" id="PTHR23235">
    <property type="entry name" value="KRUEPPEL-LIKE TRANSCRIPTION FACTOR"/>
    <property type="match status" value="1"/>
</dbReference>
<dbReference type="Proteomes" id="UP000887568">
    <property type="component" value="Unplaced"/>
</dbReference>
<dbReference type="FunFam" id="3.30.160.60:FF:000433">
    <property type="entry name" value="zinc finger protein 384 isoform X1"/>
    <property type="match status" value="1"/>
</dbReference>
<dbReference type="Gene3D" id="3.30.160.60">
    <property type="entry name" value="Classic Zinc Finger"/>
    <property type="match status" value="4"/>
</dbReference>
<proteinExistence type="predicted"/>
<dbReference type="PROSITE" id="PS50157">
    <property type="entry name" value="ZINC_FINGER_C2H2_2"/>
    <property type="match status" value="6"/>
</dbReference>
<dbReference type="OrthoDB" id="654211at2759"/>
<evidence type="ECO:0000256" key="1">
    <source>
        <dbReference type="ARBA" id="ARBA00022723"/>
    </source>
</evidence>
<organism evidence="10 11">
    <name type="scientific">Patiria miniata</name>
    <name type="common">Bat star</name>
    <name type="synonym">Asterina miniata</name>
    <dbReference type="NCBI Taxonomy" id="46514"/>
    <lineage>
        <taxon>Eukaryota</taxon>
        <taxon>Metazoa</taxon>
        <taxon>Echinodermata</taxon>
        <taxon>Eleutherozoa</taxon>
        <taxon>Asterozoa</taxon>
        <taxon>Asteroidea</taxon>
        <taxon>Valvatacea</taxon>
        <taxon>Valvatida</taxon>
        <taxon>Asterinidae</taxon>
        <taxon>Patiria</taxon>
    </lineage>
</organism>
<feature type="domain" description="C2H2-type" evidence="9">
    <location>
        <begin position="272"/>
        <end position="299"/>
    </location>
</feature>
<feature type="compositionally biased region" description="Polar residues" evidence="8">
    <location>
        <begin position="118"/>
        <end position="131"/>
    </location>
</feature>
<dbReference type="GO" id="GO:0000978">
    <property type="term" value="F:RNA polymerase II cis-regulatory region sequence-specific DNA binding"/>
    <property type="evidence" value="ECO:0007669"/>
    <property type="project" value="TreeGrafter"/>
</dbReference>
<dbReference type="FunFam" id="3.30.160.60:FF:000384">
    <property type="entry name" value="Zinc finger protein 550"/>
    <property type="match status" value="1"/>
</dbReference>
<dbReference type="GO" id="GO:0000981">
    <property type="term" value="F:DNA-binding transcription factor activity, RNA polymerase II-specific"/>
    <property type="evidence" value="ECO:0007669"/>
    <property type="project" value="TreeGrafter"/>
</dbReference>
<evidence type="ECO:0000256" key="3">
    <source>
        <dbReference type="ARBA" id="ARBA00022771"/>
    </source>
</evidence>
<evidence type="ECO:0000259" key="9">
    <source>
        <dbReference type="PROSITE" id="PS50157"/>
    </source>
</evidence>